<accession>A0A166FDF1</accession>
<dbReference type="AlphaFoldDB" id="A0A166FDF1"/>
<sequence length="402" mass="44442">MSINTIEETFRAATENRVIPGAVLMATNKAGTLNYAKAFGKTGVSPDAKPLTLDSTFWIASCSKLLTTIACLQCIERGLFSLDSPEDIARILPEISAPEIFSGVDSEGRSILAPAKNRITLRQLLTHTAGLSYEGMDPRLDAWRKTPDGSRTFSDDFTNKCLVPLVFEPGEQWSYSLGVDWAGKLVERVNDGVTLEAYMQQHIWTPLGMRDITFHLEQKEQVKRYLVETTARVPESGLLIQGKNEIIPDPITFESGGAGLYSSAPEYLKVLTSILRDDGKLLKSESIAEMFKPQLSPTTKDSWMKMLQNPFANGALTGNLPTGTDLTWGLGGKYSLEDMDGRRKKGSLSWCGLPNLFWWIDQEAGIAGFYASQVVPTGDRKSTDLFAEFEKDVYRKASQVSQ</sequence>
<name>A0A166FDF1_9AGAM</name>
<dbReference type="Proteomes" id="UP000076532">
    <property type="component" value="Unassembled WGS sequence"/>
</dbReference>
<dbReference type="GO" id="GO:0016787">
    <property type="term" value="F:hydrolase activity"/>
    <property type="evidence" value="ECO:0007669"/>
    <property type="project" value="UniProtKB-KW"/>
</dbReference>
<keyword evidence="2" id="KW-0378">Hydrolase</keyword>
<reference evidence="4 5" key="1">
    <citation type="journal article" date="2016" name="Mol. Biol. Evol.">
        <title>Comparative Genomics of Early-Diverging Mushroom-Forming Fungi Provides Insights into the Origins of Lignocellulose Decay Capabilities.</title>
        <authorList>
            <person name="Nagy L.G."/>
            <person name="Riley R."/>
            <person name="Tritt A."/>
            <person name="Adam C."/>
            <person name="Daum C."/>
            <person name="Floudas D."/>
            <person name="Sun H."/>
            <person name="Yadav J.S."/>
            <person name="Pangilinan J."/>
            <person name="Larsson K.H."/>
            <person name="Matsuura K."/>
            <person name="Barry K."/>
            <person name="Labutti K."/>
            <person name="Kuo R."/>
            <person name="Ohm R.A."/>
            <person name="Bhattacharya S.S."/>
            <person name="Shirouzu T."/>
            <person name="Yoshinaga Y."/>
            <person name="Martin F.M."/>
            <person name="Grigoriev I.V."/>
            <person name="Hibbett D.S."/>
        </authorList>
    </citation>
    <scope>NUCLEOTIDE SEQUENCE [LARGE SCALE GENOMIC DNA]</scope>
    <source>
        <strain evidence="4 5">CBS 109695</strain>
    </source>
</reference>
<evidence type="ECO:0000256" key="2">
    <source>
        <dbReference type="ARBA" id="ARBA00022801"/>
    </source>
</evidence>
<dbReference type="Gene3D" id="3.40.710.10">
    <property type="entry name" value="DD-peptidase/beta-lactamase superfamily"/>
    <property type="match status" value="1"/>
</dbReference>
<dbReference type="EMBL" id="KV417590">
    <property type="protein sequence ID" value="KZP16688.1"/>
    <property type="molecule type" value="Genomic_DNA"/>
</dbReference>
<gene>
    <name evidence="4" type="ORF">FIBSPDRAFT_748348</name>
</gene>
<dbReference type="OrthoDB" id="428260at2759"/>
<protein>
    <submittedName>
        <fullName evidence="4">Beta-lactamase/transpeptidase-like protein</fullName>
    </submittedName>
</protein>
<organism evidence="4 5">
    <name type="scientific">Athelia psychrophila</name>
    <dbReference type="NCBI Taxonomy" id="1759441"/>
    <lineage>
        <taxon>Eukaryota</taxon>
        <taxon>Fungi</taxon>
        <taxon>Dikarya</taxon>
        <taxon>Basidiomycota</taxon>
        <taxon>Agaricomycotina</taxon>
        <taxon>Agaricomycetes</taxon>
        <taxon>Agaricomycetidae</taxon>
        <taxon>Atheliales</taxon>
        <taxon>Atheliaceae</taxon>
        <taxon>Athelia</taxon>
    </lineage>
</organism>
<evidence type="ECO:0000313" key="4">
    <source>
        <dbReference type="EMBL" id="KZP16688.1"/>
    </source>
</evidence>
<feature type="domain" description="Beta-lactamase-related" evidence="3">
    <location>
        <begin position="7"/>
        <end position="382"/>
    </location>
</feature>
<evidence type="ECO:0000313" key="5">
    <source>
        <dbReference type="Proteomes" id="UP000076532"/>
    </source>
</evidence>
<dbReference type="InterPro" id="IPR050789">
    <property type="entry name" value="Diverse_Enzym_Activities"/>
</dbReference>
<keyword evidence="5" id="KW-1185">Reference proteome</keyword>
<evidence type="ECO:0000256" key="1">
    <source>
        <dbReference type="ARBA" id="ARBA00009009"/>
    </source>
</evidence>
<dbReference type="InterPro" id="IPR012338">
    <property type="entry name" value="Beta-lactam/transpept-like"/>
</dbReference>
<dbReference type="STRING" id="436010.A0A166FDF1"/>
<evidence type="ECO:0000259" key="3">
    <source>
        <dbReference type="Pfam" id="PF00144"/>
    </source>
</evidence>
<dbReference type="SUPFAM" id="SSF56601">
    <property type="entry name" value="beta-lactamase/transpeptidase-like"/>
    <property type="match status" value="1"/>
</dbReference>
<dbReference type="InterPro" id="IPR001466">
    <property type="entry name" value="Beta-lactam-related"/>
</dbReference>
<dbReference type="PANTHER" id="PTHR43283">
    <property type="entry name" value="BETA-LACTAMASE-RELATED"/>
    <property type="match status" value="1"/>
</dbReference>
<proteinExistence type="inferred from homology"/>
<dbReference type="PANTHER" id="PTHR43283:SF17">
    <property type="entry name" value="(LOVD), PUTATIVE (AFU_ORTHOLOGUE AFUA_5G00920)-RELATED"/>
    <property type="match status" value="1"/>
</dbReference>
<comment type="similarity">
    <text evidence="1">Belongs to the class-A beta-lactamase family.</text>
</comment>
<dbReference type="Pfam" id="PF00144">
    <property type="entry name" value="Beta-lactamase"/>
    <property type="match status" value="1"/>
</dbReference>